<keyword evidence="3" id="KW-1185">Reference proteome</keyword>
<protein>
    <submittedName>
        <fullName evidence="2">Expressed protein</fullName>
    </submittedName>
</protein>
<proteinExistence type="predicted"/>
<organism evidence="2 3">
    <name type="scientific">Phakopsora pachyrhizi</name>
    <name type="common">Asian soybean rust disease fungus</name>
    <dbReference type="NCBI Taxonomy" id="170000"/>
    <lineage>
        <taxon>Eukaryota</taxon>
        <taxon>Fungi</taxon>
        <taxon>Dikarya</taxon>
        <taxon>Basidiomycota</taxon>
        <taxon>Pucciniomycotina</taxon>
        <taxon>Pucciniomycetes</taxon>
        <taxon>Pucciniales</taxon>
        <taxon>Phakopsoraceae</taxon>
        <taxon>Phakopsora</taxon>
    </lineage>
</organism>
<feature type="transmembrane region" description="Helical" evidence="1">
    <location>
        <begin position="6"/>
        <end position="26"/>
    </location>
</feature>
<keyword evidence="1" id="KW-1133">Transmembrane helix</keyword>
<evidence type="ECO:0000313" key="3">
    <source>
        <dbReference type="Proteomes" id="UP001153365"/>
    </source>
</evidence>
<dbReference type="AlphaFoldDB" id="A0AAV0BMJ1"/>
<accession>A0AAV0BMJ1</accession>
<dbReference type="Proteomes" id="UP001153365">
    <property type="component" value="Unassembled WGS sequence"/>
</dbReference>
<evidence type="ECO:0000256" key="1">
    <source>
        <dbReference type="SAM" id="Phobius"/>
    </source>
</evidence>
<reference evidence="2" key="1">
    <citation type="submission" date="2022-06" db="EMBL/GenBank/DDBJ databases">
        <authorList>
            <consortium name="SYNGENTA / RWTH Aachen University"/>
        </authorList>
    </citation>
    <scope>NUCLEOTIDE SEQUENCE</scope>
</reference>
<sequence length="90" mass="10626">MFYSISFLLHFYFFLFFSSSLIYKCAAQLDMLSQQIILYQNSLFFSLSKYCSISLCFIFPFNLCSSIYLCCMFPFIFFSQLGNQAQLNIL</sequence>
<dbReference type="EMBL" id="CALTRL010005918">
    <property type="protein sequence ID" value="CAH7687869.1"/>
    <property type="molecule type" value="Genomic_DNA"/>
</dbReference>
<gene>
    <name evidence="2" type="ORF">PPACK8108_LOCUS22726</name>
</gene>
<name>A0AAV0BMJ1_PHAPC</name>
<feature type="transmembrane region" description="Helical" evidence="1">
    <location>
        <begin position="47"/>
        <end position="77"/>
    </location>
</feature>
<keyword evidence="1" id="KW-0812">Transmembrane</keyword>
<evidence type="ECO:0000313" key="2">
    <source>
        <dbReference type="EMBL" id="CAH7687869.1"/>
    </source>
</evidence>
<keyword evidence="1" id="KW-0472">Membrane</keyword>
<comment type="caution">
    <text evidence="2">The sequence shown here is derived from an EMBL/GenBank/DDBJ whole genome shotgun (WGS) entry which is preliminary data.</text>
</comment>